<dbReference type="PANTHER" id="PTHR30290">
    <property type="entry name" value="PERIPLASMIC BINDING COMPONENT OF ABC TRANSPORTER"/>
    <property type="match status" value="1"/>
</dbReference>
<gene>
    <name evidence="4" type="ORF">HLH28_15910</name>
</gene>
<evidence type="ECO:0000313" key="5">
    <source>
        <dbReference type="Proteomes" id="UP000578030"/>
    </source>
</evidence>
<dbReference type="Proteomes" id="UP000578030">
    <property type="component" value="Unassembled WGS sequence"/>
</dbReference>
<keyword evidence="5" id="KW-1185">Reference proteome</keyword>
<evidence type="ECO:0000256" key="1">
    <source>
        <dbReference type="ARBA" id="ARBA00004418"/>
    </source>
</evidence>
<evidence type="ECO:0000259" key="3">
    <source>
        <dbReference type="Pfam" id="PF00496"/>
    </source>
</evidence>
<proteinExistence type="inferred from homology"/>
<dbReference type="GO" id="GO:0043190">
    <property type="term" value="C:ATP-binding cassette (ABC) transporter complex"/>
    <property type="evidence" value="ECO:0007669"/>
    <property type="project" value="InterPro"/>
</dbReference>
<dbReference type="GO" id="GO:0030288">
    <property type="term" value="C:outer membrane-bounded periplasmic space"/>
    <property type="evidence" value="ECO:0007669"/>
    <property type="project" value="UniProtKB-ARBA"/>
</dbReference>
<name>A0A7W4K9X4_9PROT</name>
<dbReference type="InterPro" id="IPR039424">
    <property type="entry name" value="SBP_5"/>
</dbReference>
<dbReference type="Pfam" id="PF00496">
    <property type="entry name" value="SBP_bac_5"/>
    <property type="match status" value="1"/>
</dbReference>
<dbReference type="RefSeq" id="WP_182960986.1">
    <property type="nucleotide sequence ID" value="NZ_JABEQM010000017.1"/>
</dbReference>
<dbReference type="GO" id="GO:0015833">
    <property type="term" value="P:peptide transport"/>
    <property type="evidence" value="ECO:0007669"/>
    <property type="project" value="TreeGrafter"/>
</dbReference>
<accession>A0A7W4K9X4</accession>
<dbReference type="EMBL" id="JABEQM010000017">
    <property type="protein sequence ID" value="MBB2203037.1"/>
    <property type="molecule type" value="Genomic_DNA"/>
</dbReference>
<organism evidence="4 5">
    <name type="scientific">Gluconacetobacter tumulisoli</name>
    <dbReference type="NCBI Taxonomy" id="1286189"/>
    <lineage>
        <taxon>Bacteria</taxon>
        <taxon>Pseudomonadati</taxon>
        <taxon>Pseudomonadota</taxon>
        <taxon>Alphaproteobacteria</taxon>
        <taxon>Acetobacterales</taxon>
        <taxon>Acetobacteraceae</taxon>
        <taxon>Gluconacetobacter</taxon>
    </lineage>
</organism>
<comment type="subcellular location">
    <subcellularLocation>
        <location evidence="1">Periplasm</location>
    </subcellularLocation>
</comment>
<dbReference type="Gene3D" id="3.10.105.10">
    <property type="entry name" value="Dipeptide-binding Protein, Domain 3"/>
    <property type="match status" value="1"/>
</dbReference>
<dbReference type="AlphaFoldDB" id="A0A7W4K9X4"/>
<protein>
    <recommendedName>
        <fullName evidence="3">Solute-binding protein family 5 domain-containing protein</fullName>
    </recommendedName>
</protein>
<dbReference type="PANTHER" id="PTHR30290:SF65">
    <property type="entry name" value="MONOACYL PHOSPHATIDYLINOSITOL TETRAMANNOSIDE-BINDING PROTEIN LPQW-RELATED"/>
    <property type="match status" value="1"/>
</dbReference>
<dbReference type="InterPro" id="IPR000914">
    <property type="entry name" value="SBP_5_dom"/>
</dbReference>
<dbReference type="GO" id="GO:1904680">
    <property type="term" value="F:peptide transmembrane transporter activity"/>
    <property type="evidence" value="ECO:0007669"/>
    <property type="project" value="TreeGrafter"/>
</dbReference>
<dbReference type="Gene3D" id="3.40.190.10">
    <property type="entry name" value="Periplasmic binding protein-like II"/>
    <property type="match status" value="1"/>
</dbReference>
<reference evidence="4 5" key="1">
    <citation type="submission" date="2020-04" db="EMBL/GenBank/DDBJ databases">
        <title>Description of novel Gluconacetobacter.</title>
        <authorList>
            <person name="Sombolestani A."/>
        </authorList>
    </citation>
    <scope>NUCLEOTIDE SEQUENCE [LARGE SCALE GENOMIC DNA]</scope>
    <source>
        <strain evidence="4 5">LMG 27802</strain>
    </source>
</reference>
<comment type="caution">
    <text evidence="4">The sequence shown here is derived from an EMBL/GenBank/DDBJ whole genome shotgun (WGS) entry which is preliminary data.</text>
</comment>
<dbReference type="SUPFAM" id="SSF53850">
    <property type="entry name" value="Periplasmic binding protein-like II"/>
    <property type="match status" value="1"/>
</dbReference>
<comment type="similarity">
    <text evidence="2">Belongs to the bacterial solute-binding protein 5 family.</text>
</comment>
<evidence type="ECO:0000256" key="2">
    <source>
        <dbReference type="ARBA" id="ARBA00005695"/>
    </source>
</evidence>
<dbReference type="InterPro" id="IPR030678">
    <property type="entry name" value="Peptide/Ni-bd"/>
</dbReference>
<evidence type="ECO:0000313" key="4">
    <source>
        <dbReference type="EMBL" id="MBB2203037.1"/>
    </source>
</evidence>
<dbReference type="PIRSF" id="PIRSF002741">
    <property type="entry name" value="MppA"/>
    <property type="match status" value="1"/>
</dbReference>
<sequence length="470" mass="51939">MTTASPPALTIAQEKVDFFPANRVTDDRSILTLKALVMEPLCMWRDGRIFPALFARWECDAQGTVWHFHLRPDAVFHDGHRCTAMDVVAFIDAICTSVDMFGMKWSYARYFADVHFDALSDDTLRVTTARPMGDLPEIFTEFYLSRQDAHARAVIGTGRYRVTQFTPGVSATLHPAVVGTEPELTFFAVPKAEDRLERLRTGRIDLACQMDCLEDVSDLTPDVQWLGATHCLSVMAYLNCSRGLFRSAEARLAANLAIDNAALCREIYDGLAIPAATIVSPYHNGFAEAGITPLPYDPDAARALLAPLGFTGEVVLRTPTFMPEHAPKIAGFIKRALEDLGLDVRIDTATDRPGYAREIGNKAMGDIAIFDSSPHSTFRVLNDKISRESHGVWWQGFDDDAVETLIARANETIDPTARAAAYGACLAHLREAPPWLYLAHPKTLVATRPGLHGIGLDHKGILHLEPEHRT</sequence>
<feature type="domain" description="Solute-binding protein family 5" evidence="3">
    <location>
        <begin position="50"/>
        <end position="354"/>
    </location>
</feature>